<keyword evidence="1" id="KW-0812">Transmembrane</keyword>
<gene>
    <name evidence="3" type="ORF">SAMN05216377_10141</name>
</gene>
<feature type="domain" description="YiaAB two helix" evidence="2">
    <location>
        <begin position="24"/>
        <end position="76"/>
    </location>
</feature>
<evidence type="ECO:0000256" key="1">
    <source>
        <dbReference type="SAM" id="Phobius"/>
    </source>
</evidence>
<reference evidence="3 4" key="1">
    <citation type="submission" date="2016-10" db="EMBL/GenBank/DDBJ databases">
        <authorList>
            <person name="de Groot N.N."/>
        </authorList>
    </citation>
    <scope>NUCLEOTIDE SEQUENCE [LARGE SCALE GENOMIC DNA]</scope>
    <source>
        <strain evidence="3 4">CGMCC 4.3143</strain>
    </source>
</reference>
<proteinExistence type="predicted"/>
<dbReference type="InterPro" id="IPR008024">
    <property type="entry name" value="YiaAB"/>
</dbReference>
<protein>
    <recommendedName>
        <fullName evidence="2">YiaAB two helix domain-containing protein</fullName>
    </recommendedName>
</protein>
<sequence length="105" mass="11547">MDHAQNHPMSSDDRATSSPTTAAFHLQAVLSFGIALAAVVVGVLYLPADPWVRAFLAVSVLYVTTSAFTLAKTVRDKQERNTVLSRVDQARLERLLAEHDPFRPT</sequence>
<dbReference type="Pfam" id="PF05360">
    <property type="entry name" value="YiaAB"/>
    <property type="match status" value="1"/>
</dbReference>
<keyword evidence="4" id="KW-1185">Reference proteome</keyword>
<evidence type="ECO:0000313" key="3">
    <source>
        <dbReference type="EMBL" id="SDE51022.1"/>
    </source>
</evidence>
<feature type="transmembrane region" description="Helical" evidence="1">
    <location>
        <begin position="51"/>
        <end position="71"/>
    </location>
</feature>
<dbReference type="STRING" id="366584.SAMN05216377_10141"/>
<dbReference type="PANTHER" id="PTHR37290">
    <property type="entry name" value="INNER MEMBRANE PROTEIN YIAA-RELATED"/>
    <property type="match status" value="1"/>
</dbReference>
<dbReference type="GO" id="GO:0006974">
    <property type="term" value="P:DNA damage response"/>
    <property type="evidence" value="ECO:0007669"/>
    <property type="project" value="TreeGrafter"/>
</dbReference>
<keyword evidence="1" id="KW-1133">Transmembrane helix</keyword>
<dbReference type="PANTHER" id="PTHR37290:SF1">
    <property type="entry name" value="INNER MEMBRANE PROTEIN YIAA"/>
    <property type="match status" value="1"/>
</dbReference>
<organism evidence="3 4">
    <name type="scientific">Pseudonocardia oroxyli</name>
    <dbReference type="NCBI Taxonomy" id="366584"/>
    <lineage>
        <taxon>Bacteria</taxon>
        <taxon>Bacillati</taxon>
        <taxon>Actinomycetota</taxon>
        <taxon>Actinomycetes</taxon>
        <taxon>Pseudonocardiales</taxon>
        <taxon>Pseudonocardiaceae</taxon>
        <taxon>Pseudonocardia</taxon>
    </lineage>
</organism>
<feature type="transmembrane region" description="Helical" evidence="1">
    <location>
        <begin position="21"/>
        <end position="45"/>
    </location>
</feature>
<evidence type="ECO:0000259" key="2">
    <source>
        <dbReference type="Pfam" id="PF05360"/>
    </source>
</evidence>
<keyword evidence="1" id="KW-0472">Membrane</keyword>
<accession>A0A1G7DHK0</accession>
<dbReference type="GO" id="GO:0005886">
    <property type="term" value="C:plasma membrane"/>
    <property type="evidence" value="ECO:0007669"/>
    <property type="project" value="TreeGrafter"/>
</dbReference>
<name>A0A1G7DHK0_PSEOR</name>
<evidence type="ECO:0000313" key="4">
    <source>
        <dbReference type="Proteomes" id="UP000198967"/>
    </source>
</evidence>
<dbReference type="AlphaFoldDB" id="A0A1G7DHK0"/>
<dbReference type="InterPro" id="IPR038972">
    <property type="entry name" value="YiaA-like"/>
</dbReference>
<dbReference type="Proteomes" id="UP000198967">
    <property type="component" value="Unassembled WGS sequence"/>
</dbReference>
<dbReference type="EMBL" id="FNBE01000001">
    <property type="protein sequence ID" value="SDE51022.1"/>
    <property type="molecule type" value="Genomic_DNA"/>
</dbReference>